<name>A0A4R8MJF3_9FLAO</name>
<proteinExistence type="predicted"/>
<dbReference type="EMBL" id="SORL01000007">
    <property type="protein sequence ID" value="TDY64095.1"/>
    <property type="molecule type" value="Genomic_DNA"/>
</dbReference>
<dbReference type="AlphaFoldDB" id="A0A4R8MJF3"/>
<organism evidence="1 2">
    <name type="scientific">Algibacter lectus</name>
    <dbReference type="NCBI Taxonomy" id="221126"/>
    <lineage>
        <taxon>Bacteria</taxon>
        <taxon>Pseudomonadati</taxon>
        <taxon>Bacteroidota</taxon>
        <taxon>Flavobacteriia</taxon>
        <taxon>Flavobacteriales</taxon>
        <taxon>Flavobacteriaceae</taxon>
        <taxon>Algibacter</taxon>
    </lineage>
</organism>
<sequence>MRNFIVGVLILLTIISCEGFKKNKQKPVATIVDTNLKEVGIDNGILELKLDLTRGGAIFYISESGKERNIVNVHDEGRYIQQSYYAGNMLNRVKEGQNPNWSPWTWNPIQVGDSFGNRAEILAATKTENTLYVKCIPMLWDMNNKPAEAIMEQWSILEGNVIKVHNKLTCHRTDTIYGETGARSQELPAVYPISALKNLYSYFGEAPFTNDTLDNPEVEHLEDGFWGRYNENKVTEHWMAFVDDNKWGMGVYTPISSNFLAGMAGAPGFESTDSQTSYIAPLKSVQLKKNDVFEYDYWLVIGSLDDIRLEIYKLNNRL</sequence>
<reference evidence="1 2" key="1">
    <citation type="submission" date="2019-03" db="EMBL/GenBank/DDBJ databases">
        <title>Genomic Encyclopedia of Type Strains, Phase III (KMG-III): the genomes of soil and plant-associated and newly described type strains.</title>
        <authorList>
            <person name="Whitman W."/>
        </authorList>
    </citation>
    <scope>NUCLEOTIDE SEQUENCE [LARGE SCALE GENOMIC DNA]</scope>
    <source>
        <strain evidence="1 2">CECT 8301</strain>
    </source>
</reference>
<evidence type="ECO:0000313" key="2">
    <source>
        <dbReference type="Proteomes" id="UP000294824"/>
    </source>
</evidence>
<keyword evidence="2" id="KW-1185">Reference proteome</keyword>
<dbReference type="Proteomes" id="UP000294824">
    <property type="component" value="Unassembled WGS sequence"/>
</dbReference>
<protein>
    <submittedName>
        <fullName evidence="1">Uncharacterized protein</fullName>
    </submittedName>
</protein>
<dbReference type="RefSeq" id="WP_133966304.1">
    <property type="nucleotide sequence ID" value="NZ_SORL01000007.1"/>
</dbReference>
<gene>
    <name evidence="1" type="ORF">DFQ06_0998</name>
</gene>
<comment type="caution">
    <text evidence="1">The sequence shown here is derived from an EMBL/GenBank/DDBJ whole genome shotgun (WGS) entry which is preliminary data.</text>
</comment>
<accession>A0A4R8MJF3</accession>
<dbReference type="PROSITE" id="PS51257">
    <property type="entry name" value="PROKAR_LIPOPROTEIN"/>
    <property type="match status" value="1"/>
</dbReference>
<evidence type="ECO:0000313" key="1">
    <source>
        <dbReference type="EMBL" id="TDY64095.1"/>
    </source>
</evidence>